<dbReference type="KEGG" id="tpla:ElP_69930"/>
<keyword evidence="2" id="KW-0732">Signal</keyword>
<evidence type="ECO:0000256" key="1">
    <source>
        <dbReference type="SAM" id="MobiDB-lite"/>
    </source>
</evidence>
<sequence precursor="true">MKSPLRTAIHGAFASIALGLASLPSTAFAQQGWAGYGPAQVASPPTVYYTNPAPGYSWQGYTPGSAWGGPAYAPSGPVVATVPARPVTVPGAGWSGYNPAASWTGYAPASAWSGYTPGYISAVPRSELPRYDRRLAGWGWTGNGNYREPGTGRPTPMLRPWLPGAAGS</sequence>
<feature type="region of interest" description="Disordered" evidence="1">
    <location>
        <begin position="147"/>
        <end position="168"/>
    </location>
</feature>
<organism evidence="3 4">
    <name type="scientific">Tautonia plasticadhaerens</name>
    <dbReference type="NCBI Taxonomy" id="2527974"/>
    <lineage>
        <taxon>Bacteria</taxon>
        <taxon>Pseudomonadati</taxon>
        <taxon>Planctomycetota</taxon>
        <taxon>Planctomycetia</taxon>
        <taxon>Isosphaerales</taxon>
        <taxon>Isosphaeraceae</taxon>
        <taxon>Tautonia</taxon>
    </lineage>
</organism>
<gene>
    <name evidence="3" type="ORF">ElP_69930</name>
</gene>
<dbReference type="AlphaFoldDB" id="A0A518HDV1"/>
<dbReference type="Proteomes" id="UP000317835">
    <property type="component" value="Chromosome"/>
</dbReference>
<protein>
    <recommendedName>
        <fullName evidence="5">YXWGXW repeat (2 copies)</fullName>
    </recommendedName>
</protein>
<evidence type="ECO:0000313" key="4">
    <source>
        <dbReference type="Proteomes" id="UP000317835"/>
    </source>
</evidence>
<evidence type="ECO:0000256" key="2">
    <source>
        <dbReference type="SAM" id="SignalP"/>
    </source>
</evidence>
<feature type="chain" id="PRO_5022088285" description="YXWGXW repeat (2 copies)" evidence="2">
    <location>
        <begin position="30"/>
        <end position="168"/>
    </location>
</feature>
<evidence type="ECO:0008006" key="5">
    <source>
        <dbReference type="Google" id="ProtNLM"/>
    </source>
</evidence>
<accession>A0A518HDV1</accession>
<keyword evidence="4" id="KW-1185">Reference proteome</keyword>
<dbReference type="RefSeq" id="WP_145278000.1">
    <property type="nucleotide sequence ID" value="NZ_CP036426.1"/>
</dbReference>
<reference evidence="3 4" key="1">
    <citation type="submission" date="2019-02" db="EMBL/GenBank/DDBJ databases">
        <title>Deep-cultivation of Planctomycetes and their phenomic and genomic characterization uncovers novel biology.</title>
        <authorList>
            <person name="Wiegand S."/>
            <person name="Jogler M."/>
            <person name="Boedeker C."/>
            <person name="Pinto D."/>
            <person name="Vollmers J."/>
            <person name="Rivas-Marin E."/>
            <person name="Kohn T."/>
            <person name="Peeters S.H."/>
            <person name="Heuer A."/>
            <person name="Rast P."/>
            <person name="Oberbeckmann S."/>
            <person name="Bunk B."/>
            <person name="Jeske O."/>
            <person name="Meyerdierks A."/>
            <person name="Storesund J.E."/>
            <person name="Kallscheuer N."/>
            <person name="Luecker S."/>
            <person name="Lage O.M."/>
            <person name="Pohl T."/>
            <person name="Merkel B.J."/>
            <person name="Hornburger P."/>
            <person name="Mueller R.-W."/>
            <person name="Bruemmer F."/>
            <person name="Labrenz M."/>
            <person name="Spormann A.M."/>
            <person name="Op den Camp H."/>
            <person name="Overmann J."/>
            <person name="Amann R."/>
            <person name="Jetten M.S.M."/>
            <person name="Mascher T."/>
            <person name="Medema M.H."/>
            <person name="Devos D.P."/>
            <person name="Kaster A.-K."/>
            <person name="Ovreas L."/>
            <person name="Rohde M."/>
            <person name="Galperin M.Y."/>
            <person name="Jogler C."/>
        </authorList>
    </citation>
    <scope>NUCLEOTIDE SEQUENCE [LARGE SCALE GENOMIC DNA]</scope>
    <source>
        <strain evidence="3 4">ElP</strain>
    </source>
</reference>
<dbReference type="OrthoDB" id="9839881at2"/>
<dbReference type="EMBL" id="CP036426">
    <property type="protein sequence ID" value="QDV39032.1"/>
    <property type="molecule type" value="Genomic_DNA"/>
</dbReference>
<evidence type="ECO:0000313" key="3">
    <source>
        <dbReference type="EMBL" id="QDV39032.1"/>
    </source>
</evidence>
<feature type="signal peptide" evidence="2">
    <location>
        <begin position="1"/>
        <end position="29"/>
    </location>
</feature>
<proteinExistence type="predicted"/>
<name>A0A518HDV1_9BACT</name>